<protein>
    <submittedName>
        <fullName evidence="4">Histone acetyltransferase HPA2-like acetyltransferase</fullName>
        <ecNumber evidence="4">2.3.-.-</ecNumber>
    </submittedName>
</protein>
<keyword evidence="5" id="KW-1185">Reference proteome</keyword>
<dbReference type="AlphaFoldDB" id="E0SJ17"/>
<dbReference type="SUPFAM" id="SSF55729">
    <property type="entry name" value="Acyl-CoA N-acyltransferases (Nat)"/>
    <property type="match status" value="1"/>
</dbReference>
<evidence type="ECO:0000313" key="5">
    <source>
        <dbReference type="Proteomes" id="UP000006859"/>
    </source>
</evidence>
<feature type="domain" description="N-acetyltransferase" evidence="3">
    <location>
        <begin position="28"/>
        <end position="175"/>
    </location>
</feature>
<dbReference type="EMBL" id="CP002038">
    <property type="protein sequence ID" value="ADM96652.1"/>
    <property type="molecule type" value="Genomic_DNA"/>
</dbReference>
<dbReference type="PROSITE" id="PS51186">
    <property type="entry name" value="GNAT"/>
    <property type="match status" value="1"/>
</dbReference>
<dbReference type="InterPro" id="IPR000182">
    <property type="entry name" value="GNAT_dom"/>
</dbReference>
<dbReference type="HOGENOM" id="CLU_013985_34_2_6"/>
<dbReference type="EC" id="2.3.-.-" evidence="4"/>
<dbReference type="KEGG" id="ddd:Dda3937_01327"/>
<dbReference type="eggNOG" id="COG0456">
    <property type="taxonomic scope" value="Bacteria"/>
</dbReference>
<accession>E0SJ17</accession>
<reference evidence="4 5" key="1">
    <citation type="journal article" date="2011" name="J. Bacteriol.">
        <title>Genome sequence of the plant-pathogenic bacterium Dickeya dadantii 3937.</title>
        <authorList>
            <person name="Glasner J.D."/>
            <person name="Yang C.H."/>
            <person name="Reverchon S."/>
            <person name="Hugouvieux-Cotte-Pattat N."/>
            <person name="Condemine G."/>
            <person name="Bohin J.P."/>
            <person name="Van Gijsegem F."/>
            <person name="Yang S."/>
            <person name="Franza T."/>
            <person name="Expert D."/>
            <person name="Plunkett G. III"/>
            <person name="San Francisco M.J."/>
            <person name="Charkowski A.O."/>
            <person name="Py B."/>
            <person name="Bell K."/>
            <person name="Rauscher L."/>
            <person name="Rodriguez-Palenzuela P."/>
            <person name="Toussaint A."/>
            <person name="Holeva M.C."/>
            <person name="He S.Y."/>
            <person name="Douet V."/>
            <person name="Boccara M."/>
            <person name="Blanco C."/>
            <person name="Toth I."/>
            <person name="Anderson B.D."/>
            <person name="Biehl B.S."/>
            <person name="Mau B."/>
            <person name="Flynn S.M."/>
            <person name="Barras F."/>
            <person name="Lindeberg M."/>
            <person name="Birch P.R."/>
            <person name="Tsuyumu S."/>
            <person name="Shi X."/>
            <person name="Hibbing M."/>
            <person name="Yap M.N."/>
            <person name="Carpentier M."/>
            <person name="Dassa E."/>
            <person name="Umehara M."/>
            <person name="Kim J.F."/>
            <person name="Rusch M."/>
            <person name="Soni P."/>
            <person name="Mayhew G.F."/>
            <person name="Fouts D.E."/>
            <person name="Gill S.R."/>
            <person name="Blattner F.R."/>
            <person name="Keen N.T."/>
            <person name="Perna N.T."/>
        </authorList>
    </citation>
    <scope>NUCLEOTIDE SEQUENCE [LARGE SCALE GENOMIC DNA]</scope>
    <source>
        <strain evidence="4 5">3937</strain>
    </source>
</reference>
<dbReference type="InterPro" id="IPR016181">
    <property type="entry name" value="Acyl_CoA_acyltransferase"/>
</dbReference>
<gene>
    <name evidence="4" type="ordered locus">Dda3937_01327</name>
</gene>
<evidence type="ECO:0000256" key="1">
    <source>
        <dbReference type="ARBA" id="ARBA00022679"/>
    </source>
</evidence>
<keyword evidence="1 4" id="KW-0808">Transferase</keyword>
<dbReference type="STRING" id="198628.Dda3937_01327"/>
<proteinExistence type="predicted"/>
<organism evidence="4 5">
    <name type="scientific">Dickeya dadantii (strain 3937)</name>
    <name type="common">Erwinia chrysanthemi (strain 3937)</name>
    <dbReference type="NCBI Taxonomy" id="198628"/>
    <lineage>
        <taxon>Bacteria</taxon>
        <taxon>Pseudomonadati</taxon>
        <taxon>Pseudomonadota</taxon>
        <taxon>Gammaproteobacteria</taxon>
        <taxon>Enterobacterales</taxon>
        <taxon>Pectobacteriaceae</taxon>
        <taxon>Dickeya</taxon>
    </lineage>
</organism>
<name>E0SJ17_DICD3</name>
<evidence type="ECO:0000256" key="2">
    <source>
        <dbReference type="ARBA" id="ARBA00023315"/>
    </source>
</evidence>
<dbReference type="InterPro" id="IPR050832">
    <property type="entry name" value="Bact_Acetyltransf"/>
</dbReference>
<dbReference type="CDD" id="cd04301">
    <property type="entry name" value="NAT_SF"/>
    <property type="match status" value="1"/>
</dbReference>
<evidence type="ECO:0000259" key="3">
    <source>
        <dbReference type="PROSITE" id="PS51186"/>
    </source>
</evidence>
<dbReference type="PANTHER" id="PTHR43877:SF2">
    <property type="entry name" value="AMINOALKYLPHOSPHONATE N-ACETYLTRANSFERASE-RELATED"/>
    <property type="match status" value="1"/>
</dbReference>
<dbReference type="Pfam" id="PF00583">
    <property type="entry name" value="Acetyltransf_1"/>
    <property type="match status" value="1"/>
</dbReference>
<keyword evidence="2 4" id="KW-0012">Acyltransferase</keyword>
<dbReference type="Proteomes" id="UP000006859">
    <property type="component" value="Chromosome"/>
</dbReference>
<evidence type="ECO:0000313" key="4">
    <source>
        <dbReference type="EMBL" id="ADM96652.1"/>
    </source>
</evidence>
<dbReference type="PANTHER" id="PTHR43877">
    <property type="entry name" value="AMINOALKYLPHOSPHONATE N-ACETYLTRANSFERASE-RELATED-RELATED"/>
    <property type="match status" value="1"/>
</dbReference>
<sequence>MPLLSGSLLAYSSPHCNPLNAVRSRKMADIHLAWASSQTEQLACFSLMQALRPHLTDGEQFVRQVQRQAQHGYRLLAAWQEGMAIGLAGYRLQENLVYGRFLYVDDLVCQADVRGQGIGDRLMQAMYQEAARERCAHLVLDSALSNVLAHRFYFRQGLLARALRFSAPIHCGEVL</sequence>
<dbReference type="GO" id="GO:0016747">
    <property type="term" value="F:acyltransferase activity, transferring groups other than amino-acyl groups"/>
    <property type="evidence" value="ECO:0007669"/>
    <property type="project" value="InterPro"/>
</dbReference>
<dbReference type="Gene3D" id="3.40.630.30">
    <property type="match status" value="1"/>
</dbReference>